<proteinExistence type="predicted"/>
<keyword evidence="7" id="KW-0131">Cell cycle</keyword>
<feature type="region of interest" description="Disordered" evidence="8">
    <location>
        <begin position="423"/>
        <end position="491"/>
    </location>
</feature>
<protein>
    <submittedName>
        <fullName evidence="9">Uncharacterized protein</fullName>
    </submittedName>
</protein>
<feature type="compositionally biased region" description="Polar residues" evidence="8">
    <location>
        <begin position="670"/>
        <end position="691"/>
    </location>
</feature>
<feature type="region of interest" description="Disordered" evidence="8">
    <location>
        <begin position="322"/>
        <end position="404"/>
    </location>
</feature>
<dbReference type="PANTHER" id="PTHR12663:SF69">
    <property type="entry name" value="SISTER CHROMATID COHESION PROTEIN PDS5 HOMOLOG E"/>
    <property type="match status" value="1"/>
</dbReference>
<evidence type="ECO:0000313" key="10">
    <source>
        <dbReference type="Proteomes" id="UP001152484"/>
    </source>
</evidence>
<dbReference type="GO" id="GO:0000785">
    <property type="term" value="C:chromatin"/>
    <property type="evidence" value="ECO:0007669"/>
    <property type="project" value="TreeGrafter"/>
</dbReference>
<feature type="compositionally biased region" description="Basic residues" evidence="8">
    <location>
        <begin position="382"/>
        <end position="393"/>
    </location>
</feature>
<evidence type="ECO:0000313" key="9">
    <source>
        <dbReference type="EMBL" id="CAH9104705.1"/>
    </source>
</evidence>
<dbReference type="Proteomes" id="UP001152484">
    <property type="component" value="Unassembled WGS sequence"/>
</dbReference>
<dbReference type="SUPFAM" id="SSF48371">
    <property type="entry name" value="ARM repeat"/>
    <property type="match status" value="1"/>
</dbReference>
<sequence length="691" mass="77487">MVSMIYLCGLRCEFCSFLSLNFGSKGRFMRMLASSSAAPHSQKDLEEELIDYGVRLFPLPSSNDELLSILDKVETLLVRVAQAPSETTKMALHPIMKALIGSELLAHSVEDVNVSIVLCLSEIMRITAPQQPYDDDVMKEIFKHIVESFQKLSHVKSQCYSKAVQILSNVSKVRACVMLLDLDCTTLVTDMFKLFLRIVRSYHSSDVLKNMEDIMTWIINECDEVSGELLMPLLHSIKNENQKASTFSWKLGQNVLKKCSAIVRPYVVEAVKSMSLDVGDYAGILASICHEVTDGENLIENENTPLGACSVRVVSNVLPPLELQQEASPTMITTGKRSQESENRPKTLPSCDQTDHKKDNDSPIDLQQHNLEEMQPETKLSTRPRRKGGKSLRQHGNNSDHCKINVSEESNLLLEEDCKQTTPVMLSPENKDSSLPVSSTHIRNGDVTLQKKERLKKNQVGLSSEKGSEETTIKAEPKRSSRKKEPTARYNGEKSLGTKVVTEKGGDTSSGMSLLHKNDHLSKKAVKTNSLGKETLSNKENSAMIAVTKVEHGEALVGVRIKVWWPLDRRFYDGKIASFDHVKKKHKVLYDDGEEEILNLGRQRWEVIKETPLDKDRDADPPVTPIVSAMEESKKIKGNSSRKQKRLTSISETKRSRCKVQPFLAENAERSNTTMQDVKQGDKQNNPPVEE</sequence>
<dbReference type="CDD" id="cd20404">
    <property type="entry name" value="Tudor_Agenet_AtEML-like"/>
    <property type="match status" value="1"/>
</dbReference>
<keyword evidence="5" id="KW-0234">DNA repair</keyword>
<dbReference type="GO" id="GO:0007064">
    <property type="term" value="P:mitotic sister chromatid cohesion"/>
    <property type="evidence" value="ECO:0007669"/>
    <property type="project" value="InterPro"/>
</dbReference>
<keyword evidence="3" id="KW-0227">DNA damage</keyword>
<dbReference type="GO" id="GO:0051301">
    <property type="term" value="P:cell division"/>
    <property type="evidence" value="ECO:0007669"/>
    <property type="project" value="UniProtKB-KW"/>
</dbReference>
<dbReference type="GO" id="GO:0006281">
    <property type="term" value="P:DNA repair"/>
    <property type="evidence" value="ECO:0007669"/>
    <property type="project" value="UniProtKB-KW"/>
</dbReference>
<feature type="compositionally biased region" description="Basic residues" evidence="8">
    <location>
        <begin position="636"/>
        <end position="646"/>
    </location>
</feature>
<evidence type="ECO:0000256" key="6">
    <source>
        <dbReference type="ARBA" id="ARBA00023242"/>
    </source>
</evidence>
<dbReference type="OrthoDB" id="200660at2759"/>
<accession>A0A9P0ZLV7</accession>
<gene>
    <name evidence="9" type="ORF">CEURO_LOCUS16659</name>
</gene>
<evidence type="ECO:0000256" key="7">
    <source>
        <dbReference type="ARBA" id="ARBA00023306"/>
    </source>
</evidence>
<dbReference type="GO" id="GO:0005634">
    <property type="term" value="C:nucleus"/>
    <property type="evidence" value="ECO:0007669"/>
    <property type="project" value="UniProtKB-SubCell"/>
</dbReference>
<keyword evidence="10" id="KW-1185">Reference proteome</keyword>
<organism evidence="9 10">
    <name type="scientific">Cuscuta europaea</name>
    <name type="common">European dodder</name>
    <dbReference type="NCBI Taxonomy" id="41803"/>
    <lineage>
        <taxon>Eukaryota</taxon>
        <taxon>Viridiplantae</taxon>
        <taxon>Streptophyta</taxon>
        <taxon>Embryophyta</taxon>
        <taxon>Tracheophyta</taxon>
        <taxon>Spermatophyta</taxon>
        <taxon>Magnoliopsida</taxon>
        <taxon>eudicotyledons</taxon>
        <taxon>Gunneridae</taxon>
        <taxon>Pentapetalae</taxon>
        <taxon>asterids</taxon>
        <taxon>lamiids</taxon>
        <taxon>Solanales</taxon>
        <taxon>Convolvulaceae</taxon>
        <taxon>Cuscuteae</taxon>
        <taxon>Cuscuta</taxon>
        <taxon>Cuscuta subgen. Cuscuta</taxon>
    </lineage>
</organism>
<dbReference type="AlphaFoldDB" id="A0A9P0ZLV7"/>
<keyword evidence="6" id="KW-0539">Nucleus</keyword>
<evidence type="ECO:0000256" key="8">
    <source>
        <dbReference type="SAM" id="MobiDB-lite"/>
    </source>
</evidence>
<evidence type="ECO:0000256" key="4">
    <source>
        <dbReference type="ARBA" id="ARBA00022776"/>
    </source>
</evidence>
<reference evidence="9" key="1">
    <citation type="submission" date="2022-07" db="EMBL/GenBank/DDBJ databases">
        <authorList>
            <person name="Macas J."/>
            <person name="Novak P."/>
            <person name="Neumann P."/>
        </authorList>
    </citation>
    <scope>NUCLEOTIDE SEQUENCE</scope>
</reference>
<keyword evidence="4" id="KW-0498">Mitosis</keyword>
<dbReference type="Gene3D" id="2.30.30.140">
    <property type="match status" value="1"/>
</dbReference>
<dbReference type="EMBL" id="CAMAPE010000046">
    <property type="protein sequence ID" value="CAH9104705.1"/>
    <property type="molecule type" value="Genomic_DNA"/>
</dbReference>
<dbReference type="PANTHER" id="PTHR12663">
    <property type="entry name" value="ANDROGEN INDUCED INHIBITOR OF PROLIFERATION AS3 / PDS5-RELATED"/>
    <property type="match status" value="1"/>
</dbReference>
<feature type="compositionally biased region" description="Polar residues" evidence="8">
    <location>
        <begin position="433"/>
        <end position="442"/>
    </location>
</feature>
<keyword evidence="2" id="KW-0132">Cell division</keyword>
<comment type="caution">
    <text evidence="9">The sequence shown here is derived from an EMBL/GenBank/DDBJ whole genome shotgun (WGS) entry which is preliminary data.</text>
</comment>
<evidence type="ECO:0000256" key="2">
    <source>
        <dbReference type="ARBA" id="ARBA00022618"/>
    </source>
</evidence>
<name>A0A9P0ZLV7_CUSEU</name>
<dbReference type="Pfam" id="PF20168">
    <property type="entry name" value="PDS5"/>
    <property type="match status" value="1"/>
</dbReference>
<dbReference type="InterPro" id="IPR039776">
    <property type="entry name" value="Pds5"/>
</dbReference>
<dbReference type="InterPro" id="IPR016024">
    <property type="entry name" value="ARM-type_fold"/>
</dbReference>
<evidence type="ECO:0000256" key="1">
    <source>
        <dbReference type="ARBA" id="ARBA00004123"/>
    </source>
</evidence>
<feature type="compositionally biased region" description="Polar residues" evidence="8">
    <location>
        <begin position="325"/>
        <end position="336"/>
    </location>
</feature>
<feature type="compositionally biased region" description="Basic and acidic residues" evidence="8">
    <location>
        <begin position="466"/>
        <end position="487"/>
    </location>
</feature>
<dbReference type="SUPFAM" id="SSF63748">
    <property type="entry name" value="Tudor/PWWP/MBT"/>
    <property type="match status" value="1"/>
</dbReference>
<evidence type="ECO:0000256" key="5">
    <source>
        <dbReference type="ARBA" id="ARBA00023204"/>
    </source>
</evidence>
<feature type="region of interest" description="Disordered" evidence="8">
    <location>
        <begin position="629"/>
        <end position="691"/>
    </location>
</feature>
<evidence type="ECO:0000256" key="3">
    <source>
        <dbReference type="ARBA" id="ARBA00022763"/>
    </source>
</evidence>
<comment type="subcellular location">
    <subcellularLocation>
        <location evidence="1">Nucleus</location>
    </subcellularLocation>
</comment>
<dbReference type="GO" id="GO:0035825">
    <property type="term" value="P:homologous recombination"/>
    <property type="evidence" value="ECO:0007669"/>
    <property type="project" value="UniProtKB-ARBA"/>
</dbReference>